<dbReference type="PANTHER" id="PTHR13318">
    <property type="entry name" value="PARTNER OF PAIRED, ISOFORM B-RELATED"/>
    <property type="match status" value="1"/>
</dbReference>
<dbReference type="OMA" id="HSCESIT"/>
<dbReference type="GO" id="GO:0005737">
    <property type="term" value="C:cytoplasm"/>
    <property type="evidence" value="ECO:0000318"/>
    <property type="project" value="GO_Central"/>
</dbReference>
<dbReference type="InterPro" id="IPR032675">
    <property type="entry name" value="LRR_dom_sf"/>
</dbReference>
<dbReference type="SUPFAM" id="SSF52047">
    <property type="entry name" value="RNI-like"/>
    <property type="match status" value="1"/>
</dbReference>
<dbReference type="Proteomes" id="UP000054558">
    <property type="component" value="Unassembled WGS sequence"/>
</dbReference>
<dbReference type="SMART" id="SM00367">
    <property type="entry name" value="LRR_CC"/>
    <property type="match status" value="4"/>
</dbReference>
<name>A0A1Y1IHB4_KLENI</name>
<dbReference type="AlphaFoldDB" id="A0A1Y1IHB4"/>
<evidence type="ECO:0000256" key="1">
    <source>
        <dbReference type="SAM" id="MobiDB-lite"/>
    </source>
</evidence>
<protein>
    <submittedName>
        <fullName evidence="2">Leucine rich repeat/RNI-like superfamily protein</fullName>
    </submittedName>
</protein>
<keyword evidence="3" id="KW-1185">Reference proteome</keyword>
<feature type="compositionally biased region" description="Low complexity" evidence="1">
    <location>
        <begin position="110"/>
        <end position="131"/>
    </location>
</feature>
<feature type="compositionally biased region" description="Basic and acidic residues" evidence="1">
    <location>
        <begin position="146"/>
        <end position="164"/>
    </location>
</feature>
<dbReference type="EMBL" id="DF237544">
    <property type="protein sequence ID" value="GAQ90063.1"/>
    <property type="molecule type" value="Genomic_DNA"/>
</dbReference>
<feature type="region of interest" description="Disordered" evidence="1">
    <location>
        <begin position="85"/>
        <end position="165"/>
    </location>
</feature>
<feature type="compositionally biased region" description="Polar residues" evidence="1">
    <location>
        <begin position="132"/>
        <end position="145"/>
    </location>
</feature>
<gene>
    <name evidence="2" type="ORF">KFL_005950010</name>
</gene>
<reference evidence="2 3" key="1">
    <citation type="journal article" date="2014" name="Nat. Commun.">
        <title>Klebsormidium flaccidum genome reveals primary factors for plant terrestrial adaptation.</title>
        <authorList>
            <person name="Hori K."/>
            <person name="Maruyama F."/>
            <person name="Fujisawa T."/>
            <person name="Togashi T."/>
            <person name="Yamamoto N."/>
            <person name="Seo M."/>
            <person name="Sato S."/>
            <person name="Yamada T."/>
            <person name="Mori H."/>
            <person name="Tajima N."/>
            <person name="Moriyama T."/>
            <person name="Ikeuchi M."/>
            <person name="Watanabe M."/>
            <person name="Wada H."/>
            <person name="Kobayashi K."/>
            <person name="Saito M."/>
            <person name="Masuda T."/>
            <person name="Sasaki-Sekimoto Y."/>
            <person name="Mashiguchi K."/>
            <person name="Awai K."/>
            <person name="Shimojima M."/>
            <person name="Masuda S."/>
            <person name="Iwai M."/>
            <person name="Nobusawa T."/>
            <person name="Narise T."/>
            <person name="Kondo S."/>
            <person name="Saito H."/>
            <person name="Sato R."/>
            <person name="Murakawa M."/>
            <person name="Ihara Y."/>
            <person name="Oshima-Yamada Y."/>
            <person name="Ohtaka K."/>
            <person name="Satoh M."/>
            <person name="Sonobe K."/>
            <person name="Ishii M."/>
            <person name="Ohtani R."/>
            <person name="Kanamori-Sato M."/>
            <person name="Honoki R."/>
            <person name="Miyazaki D."/>
            <person name="Mochizuki H."/>
            <person name="Umetsu J."/>
            <person name="Higashi K."/>
            <person name="Shibata D."/>
            <person name="Kamiya Y."/>
            <person name="Sato N."/>
            <person name="Nakamura Y."/>
            <person name="Tabata S."/>
            <person name="Ida S."/>
            <person name="Kurokawa K."/>
            <person name="Ohta H."/>
        </authorList>
    </citation>
    <scope>NUCLEOTIDE SEQUENCE [LARGE SCALE GENOMIC DNA]</scope>
    <source>
        <strain evidence="2 3">NIES-2285</strain>
    </source>
</reference>
<dbReference type="Gene3D" id="3.80.10.10">
    <property type="entry name" value="Ribonuclease Inhibitor"/>
    <property type="match status" value="2"/>
</dbReference>
<dbReference type="InterPro" id="IPR006553">
    <property type="entry name" value="Leu-rich_rpt_Cys-con_subtyp"/>
</dbReference>
<evidence type="ECO:0000313" key="2">
    <source>
        <dbReference type="EMBL" id="GAQ90063.1"/>
    </source>
</evidence>
<dbReference type="SUPFAM" id="SSF81383">
    <property type="entry name" value="F-box domain"/>
    <property type="match status" value="1"/>
</dbReference>
<dbReference type="STRING" id="105231.A0A1Y1IHB4"/>
<dbReference type="InterPro" id="IPR036047">
    <property type="entry name" value="F-box-like_dom_sf"/>
</dbReference>
<organism evidence="2 3">
    <name type="scientific">Klebsormidium nitens</name>
    <name type="common">Green alga</name>
    <name type="synonym">Ulothrix nitens</name>
    <dbReference type="NCBI Taxonomy" id="105231"/>
    <lineage>
        <taxon>Eukaryota</taxon>
        <taxon>Viridiplantae</taxon>
        <taxon>Streptophyta</taxon>
        <taxon>Klebsormidiophyceae</taxon>
        <taxon>Klebsormidiales</taxon>
        <taxon>Klebsormidiaceae</taxon>
        <taxon>Klebsormidium</taxon>
    </lineage>
</organism>
<dbReference type="OrthoDB" id="423607at2759"/>
<sequence length="648" mass="70088">MEFLRRCSGLTRFEEELVAQSRRLVGEAIGLGERISLQVSRATGDAVVNGYQSIFSPAPLSQSPSLATSQDDEVLASSALLQEQHTCEETSETQGPAHTHDPSFDLVPESSSLALPGLAGALPSSPPLSSSQDISAHSPQLAEQQTLREDKSDAQGPEQKHDASEVAVPAALDYELVSSALLASNDVSSPLFERGLFGSAEGALPVGGEESFDREEGSGSVGSQELVLAEPSEAACRVEELEGWEVDHGDGAGGAVFRGREQGSTIQDLDVQSLSRIMSCLGNASLQACSLVCREWLVVSNDTRDYLTLCGGPQVARLPRIVARFSDLRFVMFKDLVRSSGEGQGLVTASLDDASLRLLAQSCPRLVRLSLVHCGVVSDEGLAAVLTGCLELRTLRLDRCEGFRGKAFEGVKCKLEELCLFSCTGLKNIGLLAAGKACPALRTFDLRAQGERADLGAGLKRVAWHCGKLEKLFLQACGTTDLTLREFAIHCPQLTCVAIMSEPDITDSGVWSLRCHLRSLERLTLLKNDQLMEIPRSGRFLRLKSLGIGRFSRTPDDMLRRLAKEASLEDLRIISCRTLTDATVRKILLDCRHLTRFVIADCELVTSEILTAYKESNSKARLIIRDCKGVLAEMVPAEMLSSGKVVLE</sequence>
<proteinExistence type="predicted"/>
<accession>A0A1Y1IHB4</accession>
<evidence type="ECO:0000313" key="3">
    <source>
        <dbReference type="Proteomes" id="UP000054558"/>
    </source>
</evidence>